<dbReference type="Proteomes" id="UP000807769">
    <property type="component" value="Unassembled WGS sequence"/>
</dbReference>
<keyword evidence="2" id="KW-1185">Reference proteome</keyword>
<organism evidence="1 2">
    <name type="scientific">Suillus subaureus</name>
    <dbReference type="NCBI Taxonomy" id="48587"/>
    <lineage>
        <taxon>Eukaryota</taxon>
        <taxon>Fungi</taxon>
        <taxon>Dikarya</taxon>
        <taxon>Basidiomycota</taxon>
        <taxon>Agaricomycotina</taxon>
        <taxon>Agaricomycetes</taxon>
        <taxon>Agaricomycetidae</taxon>
        <taxon>Boletales</taxon>
        <taxon>Suillineae</taxon>
        <taxon>Suillaceae</taxon>
        <taxon>Suillus</taxon>
    </lineage>
</organism>
<name>A0A9P7EAD1_9AGAM</name>
<dbReference type="GeneID" id="64625032"/>
<gene>
    <name evidence="1" type="ORF">BJ212DRAFT_1272427</name>
</gene>
<proteinExistence type="predicted"/>
<dbReference type="RefSeq" id="XP_041192828.1">
    <property type="nucleotide sequence ID" value="XM_041331015.1"/>
</dbReference>
<dbReference type="OrthoDB" id="2684964at2759"/>
<comment type="caution">
    <text evidence="1">The sequence shown here is derived from an EMBL/GenBank/DDBJ whole genome shotgun (WGS) entry which is preliminary data.</text>
</comment>
<evidence type="ECO:0008006" key="3">
    <source>
        <dbReference type="Google" id="ProtNLM"/>
    </source>
</evidence>
<evidence type="ECO:0000313" key="1">
    <source>
        <dbReference type="EMBL" id="KAG1816022.1"/>
    </source>
</evidence>
<sequence length="77" mass="8893">PEYKMDVQAHIPVALCALHNFIHRYNPTMFDEDYDKDILGHKVKEGAAELNELGNGPANTWERWRVDLCHDTIARAM</sequence>
<protein>
    <recommendedName>
        <fullName evidence="3">Nuclease HARBI1</fullName>
    </recommendedName>
</protein>
<accession>A0A9P7EAD1</accession>
<dbReference type="AlphaFoldDB" id="A0A9P7EAD1"/>
<evidence type="ECO:0000313" key="2">
    <source>
        <dbReference type="Proteomes" id="UP000807769"/>
    </source>
</evidence>
<reference evidence="1" key="1">
    <citation type="journal article" date="2020" name="New Phytol.">
        <title>Comparative genomics reveals dynamic genome evolution in host specialist ectomycorrhizal fungi.</title>
        <authorList>
            <person name="Lofgren L.A."/>
            <person name="Nguyen N.H."/>
            <person name="Vilgalys R."/>
            <person name="Ruytinx J."/>
            <person name="Liao H.L."/>
            <person name="Branco S."/>
            <person name="Kuo A."/>
            <person name="LaButti K."/>
            <person name="Lipzen A."/>
            <person name="Andreopoulos W."/>
            <person name="Pangilinan J."/>
            <person name="Riley R."/>
            <person name="Hundley H."/>
            <person name="Na H."/>
            <person name="Barry K."/>
            <person name="Grigoriev I.V."/>
            <person name="Stajich J.E."/>
            <person name="Kennedy P.G."/>
        </authorList>
    </citation>
    <scope>NUCLEOTIDE SEQUENCE</scope>
    <source>
        <strain evidence="1">MN1</strain>
    </source>
</reference>
<feature type="non-terminal residue" evidence="1">
    <location>
        <position position="1"/>
    </location>
</feature>
<dbReference type="EMBL" id="JABBWG010000017">
    <property type="protein sequence ID" value="KAG1816022.1"/>
    <property type="molecule type" value="Genomic_DNA"/>
</dbReference>